<keyword evidence="2" id="KW-0732">Signal</keyword>
<evidence type="ECO:0000259" key="3">
    <source>
        <dbReference type="Pfam" id="PF06512"/>
    </source>
</evidence>
<organism evidence="4 5">
    <name type="scientific">Mugilogobius chulae</name>
    <name type="common">yellowstripe goby</name>
    <dbReference type="NCBI Taxonomy" id="88201"/>
    <lineage>
        <taxon>Eukaryota</taxon>
        <taxon>Metazoa</taxon>
        <taxon>Chordata</taxon>
        <taxon>Craniata</taxon>
        <taxon>Vertebrata</taxon>
        <taxon>Euteleostomi</taxon>
        <taxon>Actinopterygii</taxon>
        <taxon>Neopterygii</taxon>
        <taxon>Teleostei</taxon>
        <taxon>Neoteleostei</taxon>
        <taxon>Acanthomorphata</taxon>
        <taxon>Gobiaria</taxon>
        <taxon>Gobiiformes</taxon>
        <taxon>Gobioidei</taxon>
        <taxon>Gobiidae</taxon>
        <taxon>Gobionellinae</taxon>
        <taxon>Mugilogobius</taxon>
    </lineage>
</organism>
<evidence type="ECO:0000313" key="5">
    <source>
        <dbReference type="Proteomes" id="UP001460270"/>
    </source>
</evidence>
<name>A0AAW0MJB0_9GOBI</name>
<keyword evidence="5" id="KW-1185">Reference proteome</keyword>
<dbReference type="GO" id="GO:0005248">
    <property type="term" value="F:voltage-gated sodium channel activity"/>
    <property type="evidence" value="ECO:0007669"/>
    <property type="project" value="InterPro"/>
</dbReference>
<feature type="signal peptide" evidence="2">
    <location>
        <begin position="1"/>
        <end position="22"/>
    </location>
</feature>
<protein>
    <recommendedName>
        <fullName evidence="3">Sodium ion transport-associated domain-containing protein</fullName>
    </recommendedName>
</protein>
<gene>
    <name evidence="4" type="ORF">WMY93_033742</name>
</gene>
<feature type="compositionally biased region" description="Polar residues" evidence="1">
    <location>
        <begin position="151"/>
        <end position="174"/>
    </location>
</feature>
<feature type="domain" description="Sodium ion transport-associated" evidence="3">
    <location>
        <begin position="27"/>
        <end position="85"/>
    </location>
</feature>
<sequence>MKRVLNLFLALLLSSFSSDNLSAPDDDGEMNNLQIAIKRIGTGVVWTKDRVLDFFNGNLKKRREKRREAQIQNLKLKRLSSCHQETNGGVIGTIEINYHRAQIHQETNGGVIGTIEINYHRAQIHQETNGGVIEMSFPMCAACVTADPSPSTVDTWKSTSPPDDSYMTNALSDSQRSHRSGRIRHRVSRRRRRRAPATRNVNRTRVCVKQQEFNRSRQNEISSPQTLFISKTQVCSTSLTTEYNLTTTG</sequence>
<feature type="region of interest" description="Disordered" evidence="1">
    <location>
        <begin position="151"/>
        <end position="199"/>
    </location>
</feature>
<evidence type="ECO:0000313" key="4">
    <source>
        <dbReference type="EMBL" id="KAK7879552.1"/>
    </source>
</evidence>
<dbReference type="EMBL" id="JBBPFD010000243">
    <property type="protein sequence ID" value="KAK7879552.1"/>
    <property type="molecule type" value="Genomic_DNA"/>
</dbReference>
<reference evidence="5" key="1">
    <citation type="submission" date="2024-04" db="EMBL/GenBank/DDBJ databases">
        <title>Salinicola lusitanus LLJ914,a marine bacterium isolated from the Okinawa Trough.</title>
        <authorList>
            <person name="Li J."/>
        </authorList>
    </citation>
    <scope>NUCLEOTIDE SEQUENCE [LARGE SCALE GENOMIC DNA]</scope>
</reference>
<dbReference type="InterPro" id="IPR010526">
    <property type="entry name" value="Na_trans_assoc_dom"/>
</dbReference>
<evidence type="ECO:0000256" key="1">
    <source>
        <dbReference type="SAM" id="MobiDB-lite"/>
    </source>
</evidence>
<dbReference type="Proteomes" id="UP001460270">
    <property type="component" value="Unassembled WGS sequence"/>
</dbReference>
<evidence type="ECO:0000256" key="2">
    <source>
        <dbReference type="SAM" id="SignalP"/>
    </source>
</evidence>
<dbReference type="Pfam" id="PF06512">
    <property type="entry name" value="Na_trans_assoc"/>
    <property type="match status" value="1"/>
</dbReference>
<dbReference type="GO" id="GO:0001518">
    <property type="term" value="C:voltage-gated sodium channel complex"/>
    <property type="evidence" value="ECO:0007669"/>
    <property type="project" value="InterPro"/>
</dbReference>
<comment type="caution">
    <text evidence="4">The sequence shown here is derived from an EMBL/GenBank/DDBJ whole genome shotgun (WGS) entry which is preliminary data.</text>
</comment>
<accession>A0AAW0MJB0</accession>
<proteinExistence type="predicted"/>
<feature type="chain" id="PRO_5043441045" description="Sodium ion transport-associated domain-containing protein" evidence="2">
    <location>
        <begin position="23"/>
        <end position="249"/>
    </location>
</feature>
<feature type="compositionally biased region" description="Basic residues" evidence="1">
    <location>
        <begin position="177"/>
        <end position="196"/>
    </location>
</feature>
<dbReference type="AlphaFoldDB" id="A0AAW0MJB0"/>